<dbReference type="STRING" id="216938.SHELI_v1c07570"/>
<dbReference type="RefSeq" id="WP_157087587.1">
    <property type="nucleotide sequence ID" value="NZ_CP017015.1"/>
</dbReference>
<evidence type="ECO:0000313" key="2">
    <source>
        <dbReference type="Proteomes" id="UP000094378"/>
    </source>
</evidence>
<dbReference type="OrthoDB" id="389042at2"/>
<protein>
    <submittedName>
        <fullName evidence="1">Uncharacterized protein</fullName>
    </submittedName>
</protein>
<keyword evidence="2" id="KW-1185">Reference proteome</keyword>
<accession>A0A1B3SL96</accession>
<organism evidence="1 2">
    <name type="scientific">Spiroplasma helicoides</name>
    <dbReference type="NCBI Taxonomy" id="216938"/>
    <lineage>
        <taxon>Bacteria</taxon>
        <taxon>Bacillati</taxon>
        <taxon>Mycoplasmatota</taxon>
        <taxon>Mollicutes</taxon>
        <taxon>Entomoplasmatales</taxon>
        <taxon>Spiroplasmataceae</taxon>
        <taxon>Spiroplasma</taxon>
    </lineage>
</organism>
<dbReference type="AlphaFoldDB" id="A0A1B3SL96"/>
<reference evidence="1 2" key="1">
    <citation type="submission" date="2016-08" db="EMBL/GenBank/DDBJ databases">
        <title>Complete genome sequence of Spiroplasma helicoides TABS-2 (DSM 22551).</title>
        <authorList>
            <person name="Shen W.-Y."/>
            <person name="Lo W.-S."/>
            <person name="Lai Y.-C."/>
            <person name="Kuo C.-H."/>
        </authorList>
    </citation>
    <scope>NUCLEOTIDE SEQUENCE [LARGE SCALE GENOMIC DNA]</scope>
    <source>
        <strain evidence="1 2">TABS-2</strain>
    </source>
</reference>
<proteinExistence type="predicted"/>
<sequence>MKKWLKMLFGLKINIHPLNELYKYTESSLSKHRLFLRDNEIDLYFKYDMNYQGTVEEFVISNLDLIIKNNLHDYELGKVIYSLANYEFVSYEDFKLTLKFSDKENRYCLGKSITKTFDVFLYNYDNVTKIQEEILRSNKIILPSDIKYMDGIVDYLESTFKESFNKACSDKIFLNNEKDFFDYLNFYEIDDNGNLKAQFLGSNTIYFPLYQDIPQ</sequence>
<dbReference type="Proteomes" id="UP000094378">
    <property type="component" value="Chromosome"/>
</dbReference>
<name>A0A1B3SL96_9MOLU</name>
<dbReference type="KEGG" id="shj:SHELI_v1c07570"/>
<gene>
    <name evidence="1" type="ORF">SHELI_v1c07570</name>
</gene>
<evidence type="ECO:0000313" key="1">
    <source>
        <dbReference type="EMBL" id="AOG60706.1"/>
    </source>
</evidence>
<dbReference type="EMBL" id="CP017015">
    <property type="protein sequence ID" value="AOG60706.1"/>
    <property type="molecule type" value="Genomic_DNA"/>
</dbReference>